<feature type="domain" description="Reverse transcriptase Ty1/copia-type" evidence="6">
    <location>
        <begin position="303"/>
        <end position="350"/>
    </location>
</feature>
<evidence type="ECO:0000256" key="4">
    <source>
        <dbReference type="SAM" id="MobiDB-lite"/>
    </source>
</evidence>
<dbReference type="InterPro" id="IPR057670">
    <property type="entry name" value="SH3_retrovirus"/>
</dbReference>
<sequence length="407" mass="47307">MRSPRLFHTHVPYTALPDSVKTADFKFVYIAKNPKDTLVSMWHFFNKLRKPQQVLEPELEGPRQGAVFKHEDLKRNPITEVKKLASFKGKPFSDDKEVEDVIWQCSLERLKNLEITIHDSEIVELSVIEAMTTKFDIEKFNGRDFSLWKLNMKVILRKDGCLAVISERPIDFKDDNKWIEIDENVMANFHLALADEGYRLWDPTARKVIISMDVIFVEDKLQRKEEDISAKKLETTQIHVEKEFEQGDSSKAEPTHDEQELESSEAPTTQDVEPSTYQEAINNSDASQWMMAMQEEIEALHKNNTWDLVPLPQGRKPIGNKWVFKIKRNGDDQVERYRARLVVKGYAQKEEHRDVKTTFLHGNLEEEIYMLHPEVGSLMFAMICTRSDIAQTMGVVSRYMANPGKEY</sequence>
<dbReference type="EC" id="2.8.2.-" evidence="3"/>
<keyword evidence="2 3" id="KW-0808">Transferase</keyword>
<dbReference type="PANTHER" id="PTHR11783">
    <property type="entry name" value="SULFOTRANSFERASE SULT"/>
    <property type="match status" value="1"/>
</dbReference>
<protein>
    <recommendedName>
        <fullName evidence="3">Sulfotransferase</fullName>
        <ecNumber evidence="3">2.8.2.-</ecNumber>
    </recommendedName>
</protein>
<dbReference type="Gene3D" id="3.40.50.300">
    <property type="entry name" value="P-loop containing nucleotide triphosphate hydrolases"/>
    <property type="match status" value="2"/>
</dbReference>
<feature type="domain" description="Sulfotransferase" evidence="5">
    <location>
        <begin position="1"/>
        <end position="50"/>
    </location>
</feature>
<evidence type="ECO:0000313" key="8">
    <source>
        <dbReference type="EMBL" id="KAE8655561.1"/>
    </source>
</evidence>
<dbReference type="InterPro" id="IPR027417">
    <property type="entry name" value="P-loop_NTPase"/>
</dbReference>
<name>A0A6A2WE59_HIBSY</name>
<evidence type="ECO:0000313" key="9">
    <source>
        <dbReference type="Proteomes" id="UP000436088"/>
    </source>
</evidence>
<evidence type="ECO:0000256" key="3">
    <source>
        <dbReference type="RuleBase" id="RU361155"/>
    </source>
</evidence>
<organism evidence="8 9">
    <name type="scientific">Hibiscus syriacus</name>
    <name type="common">Rose of Sharon</name>
    <dbReference type="NCBI Taxonomy" id="106335"/>
    <lineage>
        <taxon>Eukaryota</taxon>
        <taxon>Viridiplantae</taxon>
        <taxon>Streptophyta</taxon>
        <taxon>Embryophyta</taxon>
        <taxon>Tracheophyta</taxon>
        <taxon>Spermatophyta</taxon>
        <taxon>Magnoliopsida</taxon>
        <taxon>eudicotyledons</taxon>
        <taxon>Gunneridae</taxon>
        <taxon>Pentapetalae</taxon>
        <taxon>rosids</taxon>
        <taxon>malvids</taxon>
        <taxon>Malvales</taxon>
        <taxon>Malvaceae</taxon>
        <taxon>Malvoideae</taxon>
        <taxon>Hibiscus</taxon>
    </lineage>
</organism>
<dbReference type="Proteomes" id="UP000436088">
    <property type="component" value="Unassembled WGS sequence"/>
</dbReference>
<dbReference type="GO" id="GO:0008146">
    <property type="term" value="F:sulfotransferase activity"/>
    <property type="evidence" value="ECO:0007669"/>
    <property type="project" value="InterPro"/>
</dbReference>
<gene>
    <name evidence="8" type="ORF">F3Y22_tig00117026pilonHSYRG00206</name>
</gene>
<evidence type="ECO:0000259" key="7">
    <source>
        <dbReference type="Pfam" id="PF25597"/>
    </source>
</evidence>
<evidence type="ECO:0000256" key="1">
    <source>
        <dbReference type="ARBA" id="ARBA00005771"/>
    </source>
</evidence>
<feature type="compositionally biased region" description="Polar residues" evidence="4">
    <location>
        <begin position="265"/>
        <end position="275"/>
    </location>
</feature>
<feature type="domain" description="Sulfotransferase" evidence="5">
    <location>
        <begin position="61"/>
        <end position="120"/>
    </location>
</feature>
<comment type="caution">
    <text evidence="8">The sequence shown here is derived from an EMBL/GenBank/DDBJ whole genome shotgun (WGS) entry which is preliminary data.</text>
</comment>
<feature type="compositionally biased region" description="Basic and acidic residues" evidence="4">
    <location>
        <begin position="239"/>
        <end position="258"/>
    </location>
</feature>
<dbReference type="EMBL" id="VEPZ02001778">
    <property type="protein sequence ID" value="KAE8655561.1"/>
    <property type="molecule type" value="Genomic_DNA"/>
</dbReference>
<dbReference type="Pfam" id="PF00685">
    <property type="entry name" value="Sulfotransfer_1"/>
    <property type="match status" value="2"/>
</dbReference>
<keyword evidence="9" id="KW-1185">Reference proteome</keyword>
<feature type="domain" description="Retroviral polymerase SH3-like" evidence="7">
    <location>
        <begin position="197"/>
        <end position="227"/>
    </location>
</feature>
<reference evidence="8" key="1">
    <citation type="submission" date="2019-09" db="EMBL/GenBank/DDBJ databases">
        <title>Draft genome information of white flower Hibiscus syriacus.</title>
        <authorList>
            <person name="Kim Y.-M."/>
        </authorList>
    </citation>
    <scope>NUCLEOTIDE SEQUENCE [LARGE SCALE GENOMIC DNA]</scope>
    <source>
        <strain evidence="8">YM2019G1</strain>
    </source>
</reference>
<dbReference type="InterPro" id="IPR000863">
    <property type="entry name" value="Sulfotransferase_dom"/>
</dbReference>
<accession>A0A6A2WE59</accession>
<evidence type="ECO:0000259" key="5">
    <source>
        <dbReference type="Pfam" id="PF00685"/>
    </source>
</evidence>
<proteinExistence type="inferred from homology"/>
<dbReference type="AlphaFoldDB" id="A0A6A2WE59"/>
<dbReference type="InterPro" id="IPR013103">
    <property type="entry name" value="RVT_2"/>
</dbReference>
<dbReference type="SUPFAM" id="SSF52540">
    <property type="entry name" value="P-loop containing nucleoside triphosphate hydrolases"/>
    <property type="match status" value="1"/>
</dbReference>
<evidence type="ECO:0000256" key="2">
    <source>
        <dbReference type="ARBA" id="ARBA00022679"/>
    </source>
</evidence>
<feature type="region of interest" description="Disordered" evidence="4">
    <location>
        <begin position="239"/>
        <end position="275"/>
    </location>
</feature>
<dbReference type="Pfam" id="PF25597">
    <property type="entry name" value="SH3_retrovirus"/>
    <property type="match status" value="1"/>
</dbReference>
<comment type="similarity">
    <text evidence="1 3">Belongs to the sulfotransferase 1 family.</text>
</comment>
<dbReference type="Pfam" id="PF07727">
    <property type="entry name" value="RVT_2"/>
    <property type="match status" value="1"/>
</dbReference>
<evidence type="ECO:0000259" key="6">
    <source>
        <dbReference type="Pfam" id="PF07727"/>
    </source>
</evidence>